<proteinExistence type="predicted"/>
<evidence type="ECO:0000313" key="1">
    <source>
        <dbReference type="EMBL" id="GEL19525.1"/>
    </source>
</evidence>
<dbReference type="Proteomes" id="UP000321328">
    <property type="component" value="Unassembled WGS sequence"/>
</dbReference>
<dbReference type="AlphaFoldDB" id="A0A511D416"/>
<evidence type="ECO:0000313" key="2">
    <source>
        <dbReference type="Proteomes" id="UP000321328"/>
    </source>
</evidence>
<dbReference type="STRING" id="1123024.GCA_000423625_02926"/>
<organism evidence="1 2">
    <name type="scientific">Pseudonocardia asaccharolytica DSM 44247 = NBRC 16224</name>
    <dbReference type="NCBI Taxonomy" id="1123024"/>
    <lineage>
        <taxon>Bacteria</taxon>
        <taxon>Bacillati</taxon>
        <taxon>Actinomycetota</taxon>
        <taxon>Actinomycetes</taxon>
        <taxon>Pseudonocardiales</taxon>
        <taxon>Pseudonocardiaceae</taxon>
        <taxon>Pseudonocardia</taxon>
    </lineage>
</organism>
<protein>
    <submittedName>
        <fullName evidence="1">Uncharacterized protein</fullName>
    </submittedName>
</protein>
<gene>
    <name evidence="1" type="ORF">PA7_33620</name>
</gene>
<sequence>MLAVSLCFGVAVTCVQSPSFVDPVAVRTVAAREQSHMGATLTTVRGRCYAAPDQQGNAGPGSELRR</sequence>
<accession>A0A511D416</accession>
<reference evidence="1 2" key="1">
    <citation type="submission" date="2019-07" db="EMBL/GenBank/DDBJ databases">
        <title>Whole genome shotgun sequence of Pseudonocardia asaccharolytica NBRC 16224.</title>
        <authorList>
            <person name="Hosoyama A."/>
            <person name="Uohara A."/>
            <person name="Ohji S."/>
            <person name="Ichikawa N."/>
        </authorList>
    </citation>
    <scope>NUCLEOTIDE SEQUENCE [LARGE SCALE GENOMIC DNA]</scope>
    <source>
        <strain evidence="1 2">NBRC 16224</strain>
    </source>
</reference>
<comment type="caution">
    <text evidence="1">The sequence shown here is derived from an EMBL/GenBank/DDBJ whole genome shotgun (WGS) entry which is preliminary data.</text>
</comment>
<name>A0A511D416_9PSEU</name>
<dbReference type="EMBL" id="BJVI01000039">
    <property type="protein sequence ID" value="GEL19525.1"/>
    <property type="molecule type" value="Genomic_DNA"/>
</dbReference>
<keyword evidence="2" id="KW-1185">Reference proteome</keyword>